<reference evidence="2 3" key="1">
    <citation type="journal article" date="2019" name="Sci. Rep.">
        <title>Orb-weaving spider Araneus ventricosus genome elucidates the spidroin gene catalogue.</title>
        <authorList>
            <person name="Kono N."/>
            <person name="Nakamura H."/>
            <person name="Ohtoshi R."/>
            <person name="Moran D.A.P."/>
            <person name="Shinohara A."/>
            <person name="Yoshida Y."/>
            <person name="Fujiwara M."/>
            <person name="Mori M."/>
            <person name="Tomita M."/>
            <person name="Arakawa K."/>
        </authorList>
    </citation>
    <scope>NUCLEOTIDE SEQUENCE [LARGE SCALE GENOMIC DNA]</scope>
</reference>
<protein>
    <submittedName>
        <fullName evidence="2">Uncharacterized protein</fullName>
    </submittedName>
</protein>
<sequence length="80" mass="8946">MSLLIWLREFSFVVPNLPRLGHKEVPLIRGQVAQTRGVLLRPGMSDKTGVDERKSKKDERASVDAVAINDAEEKMNTKDG</sequence>
<feature type="compositionally biased region" description="Basic and acidic residues" evidence="1">
    <location>
        <begin position="48"/>
        <end position="62"/>
    </location>
</feature>
<proteinExistence type="predicted"/>
<accession>A0A4Y2PRF7</accession>
<feature type="compositionally biased region" description="Basic and acidic residues" evidence="1">
    <location>
        <begin position="71"/>
        <end position="80"/>
    </location>
</feature>
<feature type="region of interest" description="Disordered" evidence="1">
    <location>
        <begin position="42"/>
        <end position="80"/>
    </location>
</feature>
<evidence type="ECO:0000256" key="1">
    <source>
        <dbReference type="SAM" id="MobiDB-lite"/>
    </source>
</evidence>
<dbReference type="AlphaFoldDB" id="A0A4Y2PRF7"/>
<name>A0A4Y2PRF7_ARAVE</name>
<dbReference type="Proteomes" id="UP000499080">
    <property type="component" value="Unassembled WGS sequence"/>
</dbReference>
<organism evidence="2 3">
    <name type="scientific">Araneus ventricosus</name>
    <name type="common">Orbweaver spider</name>
    <name type="synonym">Epeira ventricosa</name>
    <dbReference type="NCBI Taxonomy" id="182803"/>
    <lineage>
        <taxon>Eukaryota</taxon>
        <taxon>Metazoa</taxon>
        <taxon>Ecdysozoa</taxon>
        <taxon>Arthropoda</taxon>
        <taxon>Chelicerata</taxon>
        <taxon>Arachnida</taxon>
        <taxon>Araneae</taxon>
        <taxon>Araneomorphae</taxon>
        <taxon>Entelegynae</taxon>
        <taxon>Araneoidea</taxon>
        <taxon>Araneidae</taxon>
        <taxon>Araneus</taxon>
    </lineage>
</organism>
<evidence type="ECO:0000313" key="2">
    <source>
        <dbReference type="EMBL" id="GBN53791.1"/>
    </source>
</evidence>
<keyword evidence="3" id="KW-1185">Reference proteome</keyword>
<comment type="caution">
    <text evidence="2">The sequence shown here is derived from an EMBL/GenBank/DDBJ whole genome shotgun (WGS) entry which is preliminary data.</text>
</comment>
<dbReference type="EMBL" id="BGPR01011952">
    <property type="protein sequence ID" value="GBN53791.1"/>
    <property type="molecule type" value="Genomic_DNA"/>
</dbReference>
<gene>
    <name evidence="2" type="ORF">AVEN_274202_1</name>
</gene>
<evidence type="ECO:0000313" key="3">
    <source>
        <dbReference type="Proteomes" id="UP000499080"/>
    </source>
</evidence>